<dbReference type="AlphaFoldDB" id="A0A942WRG0"/>
<evidence type="ECO:0000313" key="2">
    <source>
        <dbReference type="Proteomes" id="UP000778864"/>
    </source>
</evidence>
<comment type="caution">
    <text evidence="1">The sequence shown here is derived from an EMBL/GenBank/DDBJ whole genome shotgun (WGS) entry which is preliminary data.</text>
</comment>
<dbReference type="RefSeq" id="WP_278467100.1">
    <property type="nucleotide sequence ID" value="NZ_JAGZMU010000002.1"/>
</dbReference>
<organism evidence="1 2">
    <name type="scientific">Veillonella parvula</name>
    <name type="common">Staphylococcus parvulus</name>
    <dbReference type="NCBI Taxonomy" id="29466"/>
    <lineage>
        <taxon>Bacteria</taxon>
        <taxon>Bacillati</taxon>
        <taxon>Bacillota</taxon>
        <taxon>Negativicutes</taxon>
        <taxon>Veillonellales</taxon>
        <taxon>Veillonellaceae</taxon>
        <taxon>Veillonella</taxon>
    </lineage>
</organism>
<gene>
    <name evidence="1" type="ORF">KHZ90_04935</name>
</gene>
<evidence type="ECO:0000313" key="1">
    <source>
        <dbReference type="EMBL" id="MBS4893107.1"/>
    </source>
</evidence>
<dbReference type="Proteomes" id="UP000778864">
    <property type="component" value="Unassembled WGS sequence"/>
</dbReference>
<reference evidence="1" key="1">
    <citation type="submission" date="2021-02" db="EMBL/GenBank/DDBJ databases">
        <title>Infant gut strain persistence is associated with maternal origin, phylogeny, and functional potential including surface adhesion and iron acquisition.</title>
        <authorList>
            <person name="Lou Y.C."/>
        </authorList>
    </citation>
    <scope>NUCLEOTIDE SEQUENCE</scope>
    <source>
        <strain evidence="1">L3_108_031G1_dasL3_108_031G1_concoct_20</strain>
    </source>
</reference>
<sequence length="270" mass="32038">MEINLVNEIKFVLKQNDLYFINRTQDYVIVNDDYRGVIIYTPQLEYADSYTLDNTKVIIVNSFVDSENDRIVLHLEAGLWYIDLNRHYSQFIKYDFESKCIYILYFSVFKSEAISLFANSLMIHWDFVDNNLSFTDIDRLSSSDELTLYRNWESELKGANSIGFIDNKWIVYEEDIEIYQDNRLVYKFPMEYSKWYRFDINGDYFIAIDESILILTSLSNTRNRLKKIYVDNESCFGAVLIHDKHFSYLVVLISNERTGASCLRSYNISN</sequence>
<protein>
    <submittedName>
        <fullName evidence="1">Uncharacterized protein</fullName>
    </submittedName>
</protein>
<name>A0A942WRG0_VEIPA</name>
<dbReference type="EMBL" id="JAGZMU010000002">
    <property type="protein sequence ID" value="MBS4893107.1"/>
    <property type="molecule type" value="Genomic_DNA"/>
</dbReference>
<proteinExistence type="predicted"/>
<accession>A0A942WRG0</accession>